<dbReference type="STRING" id="3880.G7KSW8"/>
<dbReference type="SUPFAM" id="SSF53474">
    <property type="entry name" value="alpha/beta-Hydrolases"/>
    <property type="match status" value="1"/>
</dbReference>
<dbReference type="Proteomes" id="UP000002051">
    <property type="component" value="Unassembled WGS sequence"/>
</dbReference>
<dbReference type="Gene3D" id="3.40.50.12670">
    <property type="match status" value="1"/>
</dbReference>
<evidence type="ECO:0000313" key="6">
    <source>
        <dbReference type="EMBL" id="AES77852.1"/>
    </source>
</evidence>
<reference evidence="6 8" key="1">
    <citation type="journal article" date="2011" name="Nature">
        <title>The Medicago genome provides insight into the evolution of rhizobial symbioses.</title>
        <authorList>
            <person name="Young N.D."/>
            <person name="Debelle F."/>
            <person name="Oldroyd G.E."/>
            <person name="Geurts R."/>
            <person name="Cannon S.B."/>
            <person name="Udvardi M.K."/>
            <person name="Benedito V.A."/>
            <person name="Mayer K.F."/>
            <person name="Gouzy J."/>
            <person name="Schoof H."/>
            <person name="Van de Peer Y."/>
            <person name="Proost S."/>
            <person name="Cook D.R."/>
            <person name="Meyers B.C."/>
            <person name="Spannagl M."/>
            <person name="Cheung F."/>
            <person name="De Mita S."/>
            <person name="Krishnakumar V."/>
            <person name="Gundlach H."/>
            <person name="Zhou S."/>
            <person name="Mudge J."/>
            <person name="Bharti A.K."/>
            <person name="Murray J.D."/>
            <person name="Naoumkina M.A."/>
            <person name="Rosen B."/>
            <person name="Silverstein K.A."/>
            <person name="Tang H."/>
            <person name="Rombauts S."/>
            <person name="Zhao P.X."/>
            <person name="Zhou P."/>
            <person name="Barbe V."/>
            <person name="Bardou P."/>
            <person name="Bechner M."/>
            <person name="Bellec A."/>
            <person name="Berger A."/>
            <person name="Berges H."/>
            <person name="Bidwell S."/>
            <person name="Bisseling T."/>
            <person name="Choisne N."/>
            <person name="Couloux A."/>
            <person name="Denny R."/>
            <person name="Deshpande S."/>
            <person name="Dai X."/>
            <person name="Doyle J.J."/>
            <person name="Dudez A.M."/>
            <person name="Farmer A.D."/>
            <person name="Fouteau S."/>
            <person name="Franken C."/>
            <person name="Gibelin C."/>
            <person name="Gish J."/>
            <person name="Goldstein S."/>
            <person name="Gonzalez A.J."/>
            <person name="Green P.J."/>
            <person name="Hallab A."/>
            <person name="Hartog M."/>
            <person name="Hua A."/>
            <person name="Humphray S.J."/>
            <person name="Jeong D.H."/>
            <person name="Jing Y."/>
            <person name="Jocker A."/>
            <person name="Kenton S.M."/>
            <person name="Kim D.J."/>
            <person name="Klee K."/>
            <person name="Lai H."/>
            <person name="Lang C."/>
            <person name="Lin S."/>
            <person name="Macmil S.L."/>
            <person name="Magdelenat G."/>
            <person name="Matthews L."/>
            <person name="McCorrison J."/>
            <person name="Monaghan E.L."/>
            <person name="Mun J.H."/>
            <person name="Najar F.Z."/>
            <person name="Nicholson C."/>
            <person name="Noirot C."/>
            <person name="O'Bleness M."/>
            <person name="Paule C.R."/>
            <person name="Poulain J."/>
            <person name="Prion F."/>
            <person name="Qin B."/>
            <person name="Qu C."/>
            <person name="Retzel E.F."/>
            <person name="Riddle C."/>
            <person name="Sallet E."/>
            <person name="Samain S."/>
            <person name="Samson N."/>
            <person name="Sanders I."/>
            <person name="Saurat O."/>
            <person name="Scarpelli C."/>
            <person name="Schiex T."/>
            <person name="Segurens B."/>
            <person name="Severin A.J."/>
            <person name="Sherrier D.J."/>
            <person name="Shi R."/>
            <person name="Sims S."/>
            <person name="Singer S.R."/>
            <person name="Sinharoy S."/>
            <person name="Sterck L."/>
            <person name="Viollet A."/>
            <person name="Wang B.B."/>
            <person name="Wang K."/>
            <person name="Wang M."/>
            <person name="Wang X."/>
            <person name="Warfsmann J."/>
            <person name="Weissenbach J."/>
            <person name="White D.D."/>
            <person name="White J.D."/>
            <person name="Wiley G.B."/>
            <person name="Wincker P."/>
            <person name="Xing Y."/>
            <person name="Yang L."/>
            <person name="Yao Z."/>
            <person name="Ying F."/>
            <person name="Zhai J."/>
            <person name="Zhou L."/>
            <person name="Zuber A."/>
            <person name="Denarie J."/>
            <person name="Dixon R.A."/>
            <person name="May G.D."/>
            <person name="Schwartz D.C."/>
            <person name="Rogers J."/>
            <person name="Quetier F."/>
            <person name="Town C.D."/>
            <person name="Roe B.A."/>
        </authorList>
    </citation>
    <scope>NUCLEOTIDE SEQUENCE [LARGE SCALE GENOMIC DNA]</scope>
    <source>
        <strain evidence="6">A17</strain>
        <strain evidence="7 8">cv. Jemalong A17</strain>
    </source>
</reference>
<reference evidence="6 8" key="2">
    <citation type="journal article" date="2014" name="BMC Genomics">
        <title>An improved genome release (version Mt4.0) for the model legume Medicago truncatula.</title>
        <authorList>
            <person name="Tang H."/>
            <person name="Krishnakumar V."/>
            <person name="Bidwell S."/>
            <person name="Rosen B."/>
            <person name="Chan A."/>
            <person name="Zhou S."/>
            <person name="Gentzbittel L."/>
            <person name="Childs K.L."/>
            <person name="Yandell M."/>
            <person name="Gundlach H."/>
            <person name="Mayer K.F."/>
            <person name="Schwartz D.C."/>
            <person name="Town C.D."/>
        </authorList>
    </citation>
    <scope>GENOME REANNOTATION</scope>
    <source>
        <strain evidence="7 8">cv. Jemalong A17</strain>
    </source>
</reference>
<dbReference type="InterPro" id="IPR001563">
    <property type="entry name" value="Peptidase_S10"/>
</dbReference>
<evidence type="ECO:0000313" key="8">
    <source>
        <dbReference type="Proteomes" id="UP000002051"/>
    </source>
</evidence>
<keyword evidence="5" id="KW-0325">Glycoprotein</keyword>
<evidence type="ECO:0000256" key="4">
    <source>
        <dbReference type="ARBA" id="ARBA00022801"/>
    </source>
</evidence>
<dbReference type="EMBL" id="CM001223">
    <property type="protein sequence ID" value="AES77852.1"/>
    <property type="molecule type" value="Genomic_DNA"/>
</dbReference>
<evidence type="ECO:0000256" key="2">
    <source>
        <dbReference type="ARBA" id="ARBA00022645"/>
    </source>
</evidence>
<name>G7KSW8_MEDTR</name>
<evidence type="ECO:0000256" key="5">
    <source>
        <dbReference type="ARBA" id="ARBA00023180"/>
    </source>
</evidence>
<organism evidence="6 8">
    <name type="scientific">Medicago truncatula</name>
    <name type="common">Barrel medic</name>
    <name type="synonym">Medicago tribuloides</name>
    <dbReference type="NCBI Taxonomy" id="3880"/>
    <lineage>
        <taxon>Eukaryota</taxon>
        <taxon>Viridiplantae</taxon>
        <taxon>Streptophyta</taxon>
        <taxon>Embryophyta</taxon>
        <taxon>Tracheophyta</taxon>
        <taxon>Spermatophyta</taxon>
        <taxon>Magnoliopsida</taxon>
        <taxon>eudicotyledons</taxon>
        <taxon>Gunneridae</taxon>
        <taxon>Pentapetalae</taxon>
        <taxon>rosids</taxon>
        <taxon>fabids</taxon>
        <taxon>Fabales</taxon>
        <taxon>Fabaceae</taxon>
        <taxon>Papilionoideae</taxon>
        <taxon>50 kb inversion clade</taxon>
        <taxon>NPAAA clade</taxon>
        <taxon>Hologalegina</taxon>
        <taxon>IRL clade</taxon>
        <taxon>Trifolieae</taxon>
        <taxon>Medicago</taxon>
    </lineage>
</organism>
<keyword evidence="3" id="KW-0645">Protease</keyword>
<dbReference type="eggNOG" id="KOG1282">
    <property type="taxonomic scope" value="Eukaryota"/>
</dbReference>
<dbReference type="InterPro" id="IPR033124">
    <property type="entry name" value="Ser_caboxypep_his_AS"/>
</dbReference>
<dbReference type="GO" id="GO:0004185">
    <property type="term" value="F:serine-type carboxypeptidase activity"/>
    <property type="evidence" value="ECO:0007669"/>
    <property type="project" value="InterPro"/>
</dbReference>
<evidence type="ECO:0000256" key="1">
    <source>
        <dbReference type="ARBA" id="ARBA00009431"/>
    </source>
</evidence>
<keyword evidence="4" id="KW-0378">Hydrolase</keyword>
<evidence type="ECO:0000256" key="3">
    <source>
        <dbReference type="ARBA" id="ARBA00022670"/>
    </source>
</evidence>
<proteinExistence type="inferred from homology"/>
<protein>
    <submittedName>
        <fullName evidence="6">Serine carboxypeptidase-like protein</fullName>
    </submittedName>
</protein>
<dbReference type="AlphaFoldDB" id="G7KSW8"/>
<dbReference type="Pfam" id="PF00450">
    <property type="entry name" value="Peptidase_S10"/>
    <property type="match status" value="1"/>
</dbReference>
<comment type="similarity">
    <text evidence="1">Belongs to the peptidase S10 family.</text>
</comment>
<keyword evidence="2 6" id="KW-0121">Carboxypeptidase</keyword>
<dbReference type="EnsemblPlants" id="AES77852">
    <property type="protein sequence ID" value="AES77852"/>
    <property type="gene ID" value="MTR_7g021040"/>
</dbReference>
<dbReference type="GO" id="GO:0006508">
    <property type="term" value="P:proteolysis"/>
    <property type="evidence" value="ECO:0007669"/>
    <property type="project" value="UniProtKB-KW"/>
</dbReference>
<evidence type="ECO:0000313" key="7">
    <source>
        <dbReference type="EnsemblPlants" id="AES77852"/>
    </source>
</evidence>
<dbReference type="PaxDb" id="3880-AES77852"/>
<sequence>MTTQHAKGHVITTNGSKFIHGNILSFARVRGASHEVPFSQSERSLALFKSLLEARPLLNQIFSFSSVGNFWRCLNHLCAWGNDAANEVLTEARLLLVENYFQTPS</sequence>
<dbReference type="HOGENOM" id="CLU_2240616_0_0_1"/>
<dbReference type="InterPro" id="IPR029058">
    <property type="entry name" value="AB_hydrolase_fold"/>
</dbReference>
<dbReference type="PROSITE" id="PS00560">
    <property type="entry name" value="CARBOXYPEPT_SER_HIS"/>
    <property type="match status" value="1"/>
</dbReference>
<keyword evidence="8" id="KW-1185">Reference proteome</keyword>
<reference evidence="7" key="3">
    <citation type="submission" date="2015-04" db="UniProtKB">
        <authorList>
            <consortium name="EnsemblPlants"/>
        </authorList>
    </citation>
    <scope>IDENTIFICATION</scope>
    <source>
        <strain evidence="7">cv. Jemalong A17</strain>
    </source>
</reference>
<gene>
    <name evidence="6" type="ordered locus">MTR_7g021040</name>
</gene>
<accession>G7KSW8</accession>